<evidence type="ECO:0000313" key="2">
    <source>
        <dbReference type="Proteomes" id="UP000179807"/>
    </source>
</evidence>
<protein>
    <submittedName>
        <fullName evidence="1">Uncharacterized protein</fullName>
    </submittedName>
</protein>
<dbReference type="Proteomes" id="UP000179807">
    <property type="component" value="Unassembled WGS sequence"/>
</dbReference>
<accession>A0A1J4J9V5</accession>
<dbReference type="EMBL" id="MLAK01001318">
    <property type="protein sequence ID" value="OHS94427.1"/>
    <property type="molecule type" value="Genomic_DNA"/>
</dbReference>
<evidence type="ECO:0000313" key="1">
    <source>
        <dbReference type="EMBL" id="OHS94427.1"/>
    </source>
</evidence>
<reference evidence="1" key="1">
    <citation type="submission" date="2016-10" db="EMBL/GenBank/DDBJ databases">
        <authorList>
            <person name="Benchimol M."/>
            <person name="Almeida L.G."/>
            <person name="Vasconcelos A.T."/>
            <person name="Perreira-Neves A."/>
            <person name="Rosa I.A."/>
            <person name="Tasca T."/>
            <person name="Bogo M.R."/>
            <person name="de Souza W."/>
        </authorList>
    </citation>
    <scope>NUCLEOTIDE SEQUENCE [LARGE SCALE GENOMIC DNA]</scope>
    <source>
        <strain evidence="1">K</strain>
    </source>
</reference>
<gene>
    <name evidence="1" type="ORF">TRFO_39376</name>
</gene>
<dbReference type="AlphaFoldDB" id="A0A1J4J9V5"/>
<dbReference type="RefSeq" id="XP_068347564.1">
    <property type="nucleotide sequence ID" value="XM_068512604.1"/>
</dbReference>
<comment type="caution">
    <text evidence="1">The sequence shown here is derived from an EMBL/GenBank/DDBJ whole genome shotgun (WGS) entry which is preliminary data.</text>
</comment>
<proteinExistence type="predicted"/>
<name>A0A1J4J9V5_9EUKA</name>
<dbReference type="GeneID" id="94847308"/>
<sequence length="743" mass="86101">MFFQKVKVIIKKSKFKKQKLKKENKMAVNPQLQPIYNPSEELKHPDDTILNALFSVLYSTGEKMAPWLEPTFWANTLNKEFRDRFFQELFKNLSSIGPNDANAGEFTSQIIITIYHCVFSFHIGFAKQLILPYYDKLLTTPARPEIKMMLLYLEKHSSAINFPNILERIITTESQLSLDNVIPTFTFYGLLHILRYSNFKDPKMDLMNQFLDAVLERTKKAMSYKSVLTFNHMMMVVSTLFPDLDRKKLNELKDKLSYYLSLSSPYSDVSYDTIEFLNKNVNFPGHGFYQHLYTMSQMSDAFSGQVPLFFDAKLTLASTMLYNDTADRASLPSAYLQWVRYFIYRYFGAMPPQNGNELIRFMQNVRFNETFMKTVPADYKLMKIPQDPKFARPVPPTMPQFQHNIYRMTSVVVDGKYPVIFTLATLSQIKDNNFLIGSLTGAKLMANFFNPLLSYFQQNPDVTEQQIVIVGDDDLLANIIDTLTIFIIQNSFLANIEFQFYFIPVGPSQFGDYIAENDQVYKQFVRNLYETTTRILPGYEENSQAFFPSFAPSPDQVGNYENNIWFNIPSPSHLFQYGIQHYMQFAKKKIDIYLWQCIIQVQVRDGNQMVVKLVSVPFINSVHIELNDKARSFMTKTIDFGKKEPIQETFETKVLSIYNISIERRAWPSKDHIVLDTGSSRVVSSVSVHLPRGAPPVSVIIDNHKFTDVLGLNVSFLPRQNITTIEKTTLPMRMKIKTFVDMF</sequence>
<dbReference type="VEuPathDB" id="TrichDB:TRFO_39376"/>
<organism evidence="1 2">
    <name type="scientific">Tritrichomonas foetus</name>
    <dbReference type="NCBI Taxonomy" id="1144522"/>
    <lineage>
        <taxon>Eukaryota</taxon>
        <taxon>Metamonada</taxon>
        <taxon>Parabasalia</taxon>
        <taxon>Tritrichomonadida</taxon>
        <taxon>Tritrichomonadidae</taxon>
        <taxon>Tritrichomonas</taxon>
    </lineage>
</organism>
<keyword evidence="2" id="KW-1185">Reference proteome</keyword>